<evidence type="ECO:0000256" key="4">
    <source>
        <dbReference type="ARBA" id="ARBA00023180"/>
    </source>
</evidence>
<reference evidence="7" key="1">
    <citation type="submission" date="2018-06" db="EMBL/GenBank/DDBJ databases">
        <title>Genome assembly of Danube salmon.</title>
        <authorList>
            <person name="Macqueen D.J."/>
            <person name="Gundappa M.K."/>
        </authorList>
    </citation>
    <scope>NUCLEOTIDE SEQUENCE [LARGE SCALE GENOMIC DNA]</scope>
</reference>
<dbReference type="InterPro" id="IPR001791">
    <property type="entry name" value="Laminin_G"/>
</dbReference>
<name>A0A4W5P6I5_9TELE</name>
<evidence type="ECO:0000256" key="2">
    <source>
        <dbReference type="ARBA" id="ARBA00022737"/>
    </source>
</evidence>
<dbReference type="PANTHER" id="PTHR24042">
    <property type="entry name" value="NEL HOMOLOG"/>
    <property type="match status" value="1"/>
</dbReference>
<dbReference type="GO" id="GO:0005080">
    <property type="term" value="F:protein kinase C binding"/>
    <property type="evidence" value="ECO:0007669"/>
    <property type="project" value="TreeGrafter"/>
</dbReference>
<organism evidence="6 7">
    <name type="scientific">Hucho hucho</name>
    <name type="common">huchen</name>
    <dbReference type="NCBI Taxonomy" id="62062"/>
    <lineage>
        <taxon>Eukaryota</taxon>
        <taxon>Metazoa</taxon>
        <taxon>Chordata</taxon>
        <taxon>Craniata</taxon>
        <taxon>Vertebrata</taxon>
        <taxon>Euteleostomi</taxon>
        <taxon>Actinopterygii</taxon>
        <taxon>Neopterygii</taxon>
        <taxon>Teleostei</taxon>
        <taxon>Protacanthopterygii</taxon>
        <taxon>Salmoniformes</taxon>
        <taxon>Salmonidae</taxon>
        <taxon>Salmoninae</taxon>
        <taxon>Hucho</taxon>
    </lineage>
</organism>
<keyword evidence="7" id="KW-1185">Reference proteome</keyword>
<dbReference type="GeneTree" id="ENSGT00810000125439"/>
<dbReference type="SUPFAM" id="SSF49899">
    <property type="entry name" value="Concanavalin A-like lectins/glucanases"/>
    <property type="match status" value="1"/>
</dbReference>
<evidence type="ECO:0000313" key="7">
    <source>
        <dbReference type="Proteomes" id="UP000314982"/>
    </source>
</evidence>
<dbReference type="InterPro" id="IPR013320">
    <property type="entry name" value="ConA-like_dom_sf"/>
</dbReference>
<dbReference type="CDD" id="cd00110">
    <property type="entry name" value="LamG"/>
    <property type="match status" value="1"/>
</dbReference>
<dbReference type="GO" id="GO:0045778">
    <property type="term" value="P:positive regulation of ossification"/>
    <property type="evidence" value="ECO:0007669"/>
    <property type="project" value="TreeGrafter"/>
</dbReference>
<dbReference type="GO" id="GO:0045667">
    <property type="term" value="P:regulation of osteoblast differentiation"/>
    <property type="evidence" value="ECO:0007669"/>
    <property type="project" value="TreeGrafter"/>
</dbReference>
<dbReference type="GO" id="GO:0005615">
    <property type="term" value="C:extracellular space"/>
    <property type="evidence" value="ECO:0007669"/>
    <property type="project" value="TreeGrafter"/>
</dbReference>
<evidence type="ECO:0000313" key="6">
    <source>
        <dbReference type="Ensembl" id="ENSHHUP00000056649.1"/>
    </source>
</evidence>
<proteinExistence type="predicted"/>
<sequence>MSKEYFPPTVLGFGIDPDYQIDIINELDFANAIYGITQVAGLHNNSKAFLFRVIQLKSEAYIHLRQIHLNSFFTFLTFNPSRNALYFELESSGLREEIRYHYRYKGKPRSESFPYRLADGQWHKIALSISATHLLLHVDCNRIYERVIDPPQMDLTLGSGVWLGQHSHKHGLFKGTIQDVKFIFSPNGYITQCPNLNRTCPTCSDFLSLVQGIMDLQELLAKMTLKVGDHR</sequence>
<dbReference type="SMART" id="SM00210">
    <property type="entry name" value="TSPN"/>
    <property type="match status" value="1"/>
</dbReference>
<reference evidence="6" key="3">
    <citation type="submission" date="2025-09" db="UniProtKB">
        <authorList>
            <consortium name="Ensembl"/>
        </authorList>
    </citation>
    <scope>IDENTIFICATION</scope>
</reference>
<keyword evidence="1" id="KW-0732">Signal</keyword>
<dbReference type="GO" id="GO:0005737">
    <property type="term" value="C:cytoplasm"/>
    <property type="evidence" value="ECO:0007669"/>
    <property type="project" value="TreeGrafter"/>
</dbReference>
<keyword evidence="3" id="KW-0106">Calcium</keyword>
<dbReference type="InterPro" id="IPR048287">
    <property type="entry name" value="TSPN-like_N"/>
</dbReference>
<protein>
    <recommendedName>
        <fullName evidence="5">Thrombospondin-like N-terminal domain-containing protein</fullName>
    </recommendedName>
</protein>
<dbReference type="Proteomes" id="UP000314982">
    <property type="component" value="Unassembled WGS sequence"/>
</dbReference>
<dbReference type="Pfam" id="PF02210">
    <property type="entry name" value="Laminin_G_2"/>
    <property type="match status" value="1"/>
</dbReference>
<evidence type="ECO:0000256" key="3">
    <source>
        <dbReference type="ARBA" id="ARBA00022837"/>
    </source>
</evidence>
<dbReference type="GO" id="GO:0008201">
    <property type="term" value="F:heparin binding"/>
    <property type="evidence" value="ECO:0007669"/>
    <property type="project" value="TreeGrafter"/>
</dbReference>
<dbReference type="PANTHER" id="PTHR24042:SF2">
    <property type="entry name" value="PROTEIN KINASE C-BINDING PROTEIN NELL1"/>
    <property type="match status" value="1"/>
</dbReference>
<accession>A0A4W5P6I5</accession>
<dbReference type="Ensembl" id="ENSHHUT00000058602.1">
    <property type="protein sequence ID" value="ENSHHUP00000056649.1"/>
    <property type="gene ID" value="ENSHHUG00000033785.1"/>
</dbReference>
<reference evidence="6" key="2">
    <citation type="submission" date="2025-08" db="UniProtKB">
        <authorList>
            <consortium name="Ensembl"/>
        </authorList>
    </citation>
    <scope>IDENTIFICATION</scope>
</reference>
<dbReference type="InterPro" id="IPR051586">
    <property type="entry name" value="PKC-binding_NELL"/>
</dbReference>
<keyword evidence="4" id="KW-0325">Glycoprotein</keyword>
<evidence type="ECO:0000259" key="5">
    <source>
        <dbReference type="SMART" id="SM00210"/>
    </source>
</evidence>
<dbReference type="AlphaFoldDB" id="A0A4W5P6I5"/>
<feature type="domain" description="Thrombospondin-like N-terminal" evidence="5">
    <location>
        <begin position="20"/>
        <end position="186"/>
    </location>
</feature>
<keyword evidence="2" id="KW-0677">Repeat</keyword>
<dbReference type="Gene3D" id="2.60.120.200">
    <property type="match status" value="1"/>
</dbReference>
<evidence type="ECO:0000256" key="1">
    <source>
        <dbReference type="ARBA" id="ARBA00022729"/>
    </source>
</evidence>